<evidence type="ECO:0000313" key="3">
    <source>
        <dbReference type="Proteomes" id="UP000185944"/>
    </source>
</evidence>
<dbReference type="VEuPathDB" id="MicrosporidiaDB:NEDG_01713"/>
<name>A0A177EFE1_9MICR</name>
<feature type="region of interest" description="Disordered" evidence="1">
    <location>
        <begin position="68"/>
        <end position="90"/>
    </location>
</feature>
<comment type="caution">
    <text evidence="2">The sequence shown here is derived from an EMBL/GenBank/DDBJ whole genome shotgun (WGS) entry which is preliminary data.</text>
</comment>
<keyword evidence="3" id="KW-1185">Reference proteome</keyword>
<evidence type="ECO:0000256" key="1">
    <source>
        <dbReference type="SAM" id="MobiDB-lite"/>
    </source>
</evidence>
<dbReference type="AlphaFoldDB" id="A0A177EFE1"/>
<dbReference type="GeneID" id="93648063"/>
<evidence type="ECO:0000313" key="2">
    <source>
        <dbReference type="EMBL" id="OAG30130.1"/>
    </source>
</evidence>
<feature type="compositionally biased region" description="Low complexity" evidence="1">
    <location>
        <begin position="20"/>
        <end position="32"/>
    </location>
</feature>
<feature type="compositionally biased region" description="Acidic residues" evidence="1">
    <location>
        <begin position="43"/>
        <end position="52"/>
    </location>
</feature>
<organism evidence="2 3">
    <name type="scientific">Nematocida displodere</name>
    <dbReference type="NCBI Taxonomy" id="1805483"/>
    <lineage>
        <taxon>Eukaryota</taxon>
        <taxon>Fungi</taxon>
        <taxon>Fungi incertae sedis</taxon>
        <taxon>Microsporidia</taxon>
        <taxon>Nematocida</taxon>
    </lineage>
</organism>
<sequence length="195" mass="22166">MQYFSQPTTQRPKRRSQKAPNNPNTNPSSTSTRPILVRKQSELETDSLEQTEPEWVTQYNKRCTILTKEEAGHQPAPTPETQPGVLKLNPPKFCPSKELRAQLTQKKDRWLAYKTLRKLPSAQPQTIQCAWKEWNDIVVVTKAAIAAEKALAREKYRATKKYAQSLARVVANEQHTSLVAAEAAECMDHPNEKSE</sequence>
<feature type="region of interest" description="Disordered" evidence="1">
    <location>
        <begin position="1"/>
        <end position="53"/>
    </location>
</feature>
<gene>
    <name evidence="2" type="ORF">NEDG_01713</name>
</gene>
<dbReference type="Proteomes" id="UP000185944">
    <property type="component" value="Unassembled WGS sequence"/>
</dbReference>
<protein>
    <submittedName>
        <fullName evidence="2">Uncharacterized protein</fullName>
    </submittedName>
</protein>
<dbReference type="EMBL" id="LTDL01000037">
    <property type="protein sequence ID" value="OAG30130.1"/>
    <property type="molecule type" value="Genomic_DNA"/>
</dbReference>
<reference evidence="2 3" key="1">
    <citation type="submission" date="2016-02" db="EMBL/GenBank/DDBJ databases">
        <title>Discovery of a natural microsporidian pathogen with a broad tissue tropism in Caenorhabditis elegans.</title>
        <authorList>
            <person name="Luallen R.J."/>
            <person name="Reinke A.W."/>
            <person name="Tong L."/>
            <person name="Botts M.R."/>
            <person name="Felix M.-A."/>
            <person name="Troemel E.R."/>
        </authorList>
    </citation>
    <scope>NUCLEOTIDE SEQUENCE [LARGE SCALE GENOMIC DNA]</scope>
    <source>
        <strain evidence="2 3">JUm2807</strain>
    </source>
</reference>
<feature type="compositionally biased region" description="Polar residues" evidence="1">
    <location>
        <begin position="1"/>
        <end position="10"/>
    </location>
</feature>
<accession>A0A177EFE1</accession>
<proteinExistence type="predicted"/>
<dbReference type="RefSeq" id="XP_067544605.1">
    <property type="nucleotide sequence ID" value="XM_067689131.1"/>
</dbReference>